<dbReference type="Pfam" id="PF08281">
    <property type="entry name" value="Sigma70_r4_2"/>
    <property type="match status" value="1"/>
</dbReference>
<keyword evidence="5" id="KW-0804">Transcription</keyword>
<evidence type="ECO:0008006" key="9">
    <source>
        <dbReference type="Google" id="ProtNLM"/>
    </source>
</evidence>
<organism evidence="8">
    <name type="scientific">uncultured Thermomicrobiales bacterium</name>
    <dbReference type="NCBI Taxonomy" id="1645740"/>
    <lineage>
        <taxon>Bacteria</taxon>
        <taxon>Pseudomonadati</taxon>
        <taxon>Thermomicrobiota</taxon>
        <taxon>Thermomicrobia</taxon>
        <taxon>Thermomicrobiales</taxon>
        <taxon>environmental samples</taxon>
    </lineage>
</organism>
<dbReference type="EMBL" id="CADCWK010000152">
    <property type="protein sequence ID" value="CAA9558693.1"/>
    <property type="molecule type" value="Genomic_DNA"/>
</dbReference>
<evidence type="ECO:0000256" key="1">
    <source>
        <dbReference type="ARBA" id="ARBA00010641"/>
    </source>
</evidence>
<dbReference type="InterPro" id="IPR007627">
    <property type="entry name" value="RNA_pol_sigma70_r2"/>
</dbReference>
<evidence type="ECO:0000313" key="8">
    <source>
        <dbReference type="EMBL" id="CAA9558693.1"/>
    </source>
</evidence>
<accession>A0A6J4UUN3</accession>
<keyword evidence="2" id="KW-0805">Transcription regulation</keyword>
<dbReference type="InterPro" id="IPR036388">
    <property type="entry name" value="WH-like_DNA-bd_sf"/>
</dbReference>
<keyword evidence="4" id="KW-0238">DNA-binding</keyword>
<dbReference type="PANTHER" id="PTHR43133">
    <property type="entry name" value="RNA POLYMERASE ECF-TYPE SIGMA FACTO"/>
    <property type="match status" value="1"/>
</dbReference>
<evidence type="ECO:0000259" key="7">
    <source>
        <dbReference type="Pfam" id="PF08281"/>
    </source>
</evidence>
<dbReference type="SUPFAM" id="SSF88946">
    <property type="entry name" value="Sigma2 domain of RNA polymerase sigma factors"/>
    <property type="match status" value="1"/>
</dbReference>
<evidence type="ECO:0000259" key="6">
    <source>
        <dbReference type="Pfam" id="PF04542"/>
    </source>
</evidence>
<dbReference type="SUPFAM" id="SSF88659">
    <property type="entry name" value="Sigma3 and sigma4 domains of RNA polymerase sigma factors"/>
    <property type="match status" value="1"/>
</dbReference>
<dbReference type="GO" id="GO:0003677">
    <property type="term" value="F:DNA binding"/>
    <property type="evidence" value="ECO:0007669"/>
    <property type="project" value="UniProtKB-KW"/>
</dbReference>
<evidence type="ECO:0000256" key="5">
    <source>
        <dbReference type="ARBA" id="ARBA00023163"/>
    </source>
</evidence>
<dbReference type="InterPro" id="IPR013325">
    <property type="entry name" value="RNA_pol_sigma_r2"/>
</dbReference>
<evidence type="ECO:0000256" key="2">
    <source>
        <dbReference type="ARBA" id="ARBA00023015"/>
    </source>
</evidence>
<sequence>METTLSSHAPVIRPQMQTTVTLDMLAQGTVAPSTMATTMTSAGTRMIVVPAPRTPAAPVRADMAATRDGWTVLSRGTAINDPVVALPDPDSDQALIAAARAGDLDAFNAIITRHERAVFNVALRILREPAAAEDAAQDALLKAWTAIGTFNGEVILPWLIRIVTNRCYDIIRARNRRPADSLDQEDLCETSSWSTQVSPSESPSDFVDRSELSSRLQSALDALSPDHRAVVILSDVHGYGYDEIAASLGVAVGTVKSRLCRGRSRLRQLLRDELRPLEPVVDG</sequence>
<reference evidence="8" key="1">
    <citation type="submission" date="2020-02" db="EMBL/GenBank/DDBJ databases">
        <authorList>
            <person name="Meier V. D."/>
        </authorList>
    </citation>
    <scope>NUCLEOTIDE SEQUENCE</scope>
    <source>
        <strain evidence="8">AVDCRST_MAG33</strain>
    </source>
</reference>
<dbReference type="InterPro" id="IPR013249">
    <property type="entry name" value="RNA_pol_sigma70_r4_t2"/>
</dbReference>
<dbReference type="Gene3D" id="1.10.10.10">
    <property type="entry name" value="Winged helix-like DNA-binding domain superfamily/Winged helix DNA-binding domain"/>
    <property type="match status" value="1"/>
</dbReference>
<name>A0A6J4UUN3_9BACT</name>
<proteinExistence type="inferred from homology"/>
<comment type="similarity">
    <text evidence="1">Belongs to the sigma-70 factor family. ECF subfamily.</text>
</comment>
<feature type="domain" description="RNA polymerase sigma factor 70 region 4 type 2" evidence="7">
    <location>
        <begin position="215"/>
        <end position="266"/>
    </location>
</feature>
<dbReference type="AlphaFoldDB" id="A0A6J4UUN3"/>
<dbReference type="Pfam" id="PF04542">
    <property type="entry name" value="Sigma70_r2"/>
    <property type="match status" value="1"/>
</dbReference>
<dbReference type="InterPro" id="IPR039425">
    <property type="entry name" value="RNA_pol_sigma-70-like"/>
</dbReference>
<dbReference type="GO" id="GO:0016987">
    <property type="term" value="F:sigma factor activity"/>
    <property type="evidence" value="ECO:0007669"/>
    <property type="project" value="UniProtKB-KW"/>
</dbReference>
<dbReference type="CDD" id="cd06171">
    <property type="entry name" value="Sigma70_r4"/>
    <property type="match status" value="1"/>
</dbReference>
<dbReference type="InterPro" id="IPR013324">
    <property type="entry name" value="RNA_pol_sigma_r3/r4-like"/>
</dbReference>
<feature type="domain" description="RNA polymerase sigma-70 region 2" evidence="6">
    <location>
        <begin position="111"/>
        <end position="177"/>
    </location>
</feature>
<evidence type="ECO:0000256" key="4">
    <source>
        <dbReference type="ARBA" id="ARBA00023125"/>
    </source>
</evidence>
<gene>
    <name evidence="8" type="ORF">AVDCRST_MAG33-1487</name>
</gene>
<evidence type="ECO:0000256" key="3">
    <source>
        <dbReference type="ARBA" id="ARBA00023082"/>
    </source>
</evidence>
<keyword evidence="3" id="KW-0731">Sigma factor</keyword>
<dbReference type="Gene3D" id="1.10.1740.10">
    <property type="match status" value="1"/>
</dbReference>
<protein>
    <recommendedName>
        <fullName evidence="9">RNA polymerase ECF-type sigma factor</fullName>
    </recommendedName>
</protein>
<dbReference type="GO" id="GO:0006352">
    <property type="term" value="P:DNA-templated transcription initiation"/>
    <property type="evidence" value="ECO:0007669"/>
    <property type="project" value="InterPro"/>
</dbReference>
<dbReference type="PANTHER" id="PTHR43133:SF8">
    <property type="entry name" value="RNA POLYMERASE SIGMA FACTOR HI_1459-RELATED"/>
    <property type="match status" value="1"/>
</dbReference>
<dbReference type="InterPro" id="IPR014284">
    <property type="entry name" value="RNA_pol_sigma-70_dom"/>
</dbReference>
<dbReference type="NCBIfam" id="TIGR02937">
    <property type="entry name" value="sigma70-ECF"/>
    <property type="match status" value="1"/>
</dbReference>